<dbReference type="Proteomes" id="UP000515561">
    <property type="component" value="Chromosome"/>
</dbReference>
<dbReference type="Gene3D" id="3.40.190.10">
    <property type="entry name" value="Periplasmic binding protein-like II"/>
    <property type="match status" value="2"/>
</dbReference>
<name>A0A6S6RCP9_9FIRM</name>
<sequence length="532" mass="58842">MKKQIAKIVSLLIIVVMVFTGCSKGSGNKSGDENKTPETGTDNNSTEAPLDLKVMVWDRGDAAPGTTIEENALTEWIKEQILADINVNVTFQAVSRATTDDNIQMMMAGGTAPDIILTYDRTIFGSFAVDGGLTDLSDAITKYGDVINTELASILDVGKIDGVQYAIPAKRQWQKVRHIGMIRKDWLDALGLEVPKTKEELIAALYAFKEQDPGKLGDKLVPWAMSGDTSSEKMYLNFVASYAEPSTEEDTYVYSEWTKALDTGAEEGFKVLNKLYNDGIISKDFAVDTDSSIYQQAISNGQAGFFLDDAQRPMAWITTAQELNPEVEYVAINAFEDSLGAYVNPANPLYGAYIMVPKASEAKVEAAVKYINWMANPENAIKVYYTPDYQADENGIPVTLTEDEKYSKGYPLTPADFCIATQYWAYYNDPATIVKSLKTSYPTFSEEYLTDLYTQITTGMTDTPVIQQILEEESVYSSNVKSSTIIYAYNLISAAPGTFDEIQKTKYAELVQAGLDKILEARANYYKDNVAK</sequence>
<gene>
    <name evidence="7" type="ORF">acsn021_43340</name>
</gene>
<evidence type="ECO:0000256" key="6">
    <source>
        <dbReference type="SAM" id="MobiDB-lite"/>
    </source>
</evidence>
<organism evidence="7 8">
    <name type="scientific">Anaerocolumna cellulosilytica</name>
    <dbReference type="NCBI Taxonomy" id="433286"/>
    <lineage>
        <taxon>Bacteria</taxon>
        <taxon>Bacillati</taxon>
        <taxon>Bacillota</taxon>
        <taxon>Clostridia</taxon>
        <taxon>Lachnospirales</taxon>
        <taxon>Lachnospiraceae</taxon>
        <taxon>Anaerocolumna</taxon>
    </lineage>
</organism>
<reference evidence="7 8" key="1">
    <citation type="journal article" date="2016" name="Int. J. Syst. Evol. Microbiol.">
        <title>Descriptions of Anaerotaenia torta gen. nov., sp. nov. and Anaerocolumna cellulosilytica gen. nov., sp. nov. isolated from a methanogenic reactor of cattle waste.</title>
        <authorList>
            <person name="Uek A."/>
            <person name="Ohtaki Y."/>
            <person name="Kaku N."/>
            <person name="Ueki K."/>
        </authorList>
    </citation>
    <scope>NUCLEOTIDE SEQUENCE [LARGE SCALE GENOMIC DNA]</scope>
    <source>
        <strain evidence="7 8">SN021</strain>
    </source>
</reference>
<dbReference type="Pfam" id="PF01547">
    <property type="entry name" value="SBP_bac_1"/>
    <property type="match status" value="1"/>
</dbReference>
<evidence type="ECO:0000313" key="8">
    <source>
        <dbReference type="Proteomes" id="UP000515561"/>
    </source>
</evidence>
<dbReference type="PROSITE" id="PS51257">
    <property type="entry name" value="PROKAR_LIPOPROTEIN"/>
    <property type="match status" value="1"/>
</dbReference>
<feature type="region of interest" description="Disordered" evidence="6">
    <location>
        <begin position="26"/>
        <end position="47"/>
    </location>
</feature>
<dbReference type="RefSeq" id="WP_184092175.1">
    <property type="nucleotide sequence ID" value="NZ_AP023367.1"/>
</dbReference>
<keyword evidence="3" id="KW-0472">Membrane</keyword>
<evidence type="ECO:0000256" key="5">
    <source>
        <dbReference type="ARBA" id="ARBA00023288"/>
    </source>
</evidence>
<keyword evidence="2" id="KW-0732">Signal</keyword>
<dbReference type="InterPro" id="IPR006059">
    <property type="entry name" value="SBP"/>
</dbReference>
<feature type="compositionally biased region" description="Polar residues" evidence="6">
    <location>
        <begin position="37"/>
        <end position="47"/>
    </location>
</feature>
<keyword evidence="4" id="KW-0564">Palmitate</keyword>
<evidence type="ECO:0000256" key="1">
    <source>
        <dbReference type="ARBA" id="ARBA00022475"/>
    </source>
</evidence>
<dbReference type="AlphaFoldDB" id="A0A6S6RCP9"/>
<accession>A0A6S6RCP9</accession>
<keyword evidence="5" id="KW-0449">Lipoprotein</keyword>
<dbReference type="KEGG" id="acel:acsn021_43340"/>
<evidence type="ECO:0000256" key="2">
    <source>
        <dbReference type="ARBA" id="ARBA00022729"/>
    </source>
</evidence>
<protein>
    <submittedName>
        <fullName evidence="7">Uncharacterized protein</fullName>
    </submittedName>
</protein>
<keyword evidence="8" id="KW-1185">Reference proteome</keyword>
<evidence type="ECO:0000256" key="4">
    <source>
        <dbReference type="ARBA" id="ARBA00023139"/>
    </source>
</evidence>
<proteinExistence type="predicted"/>
<keyword evidence="1" id="KW-1003">Cell membrane</keyword>
<evidence type="ECO:0000313" key="7">
    <source>
        <dbReference type="EMBL" id="BCJ96765.1"/>
    </source>
</evidence>
<evidence type="ECO:0000256" key="3">
    <source>
        <dbReference type="ARBA" id="ARBA00023136"/>
    </source>
</evidence>
<dbReference type="PANTHER" id="PTHR43649:SF33">
    <property type="entry name" value="POLYGALACTURONAN_RHAMNOGALACTURONAN-BINDING PROTEIN YTCQ"/>
    <property type="match status" value="1"/>
</dbReference>
<dbReference type="PANTHER" id="PTHR43649">
    <property type="entry name" value="ARABINOSE-BINDING PROTEIN-RELATED"/>
    <property type="match status" value="1"/>
</dbReference>
<dbReference type="EMBL" id="AP023367">
    <property type="protein sequence ID" value="BCJ96765.1"/>
    <property type="molecule type" value="Genomic_DNA"/>
</dbReference>
<dbReference type="InterPro" id="IPR050490">
    <property type="entry name" value="Bact_solute-bd_prot1"/>
</dbReference>
<dbReference type="SUPFAM" id="SSF53850">
    <property type="entry name" value="Periplasmic binding protein-like II"/>
    <property type="match status" value="1"/>
</dbReference>